<reference evidence="3 4" key="1">
    <citation type="submission" date="2021-01" db="EMBL/GenBank/DDBJ databases">
        <title>Genomic Encyclopedia of Type Strains, Phase IV (KMG-IV): sequencing the most valuable type-strain genomes for metagenomic binning, comparative biology and taxonomic classification.</title>
        <authorList>
            <person name="Goeker M."/>
        </authorList>
    </citation>
    <scope>NUCLEOTIDE SEQUENCE [LARGE SCALE GENOMIC DNA]</scope>
    <source>
        <strain evidence="3 4">DSM 25540</strain>
    </source>
</reference>
<evidence type="ECO:0000256" key="2">
    <source>
        <dbReference type="ARBA" id="ARBA00022679"/>
    </source>
</evidence>
<dbReference type="Pfam" id="PF03602">
    <property type="entry name" value="Cons_hypoth95"/>
    <property type="match status" value="1"/>
</dbReference>
<dbReference type="PANTHER" id="PTHR43542">
    <property type="entry name" value="METHYLTRANSFERASE"/>
    <property type="match status" value="1"/>
</dbReference>
<dbReference type="PIRSF" id="PIRSF004553">
    <property type="entry name" value="CHP00095"/>
    <property type="match status" value="1"/>
</dbReference>
<dbReference type="InterPro" id="IPR002052">
    <property type="entry name" value="DNA_methylase_N6_adenine_CS"/>
</dbReference>
<keyword evidence="2" id="KW-0808">Transferase</keyword>
<evidence type="ECO:0000313" key="4">
    <source>
        <dbReference type="Proteomes" id="UP000741863"/>
    </source>
</evidence>
<dbReference type="SUPFAM" id="SSF53335">
    <property type="entry name" value="S-adenosyl-L-methionine-dependent methyltransferases"/>
    <property type="match status" value="1"/>
</dbReference>
<name>A0ABS2PBF4_9BACL</name>
<dbReference type="Proteomes" id="UP000741863">
    <property type="component" value="Unassembled WGS sequence"/>
</dbReference>
<organism evidence="3 4">
    <name type="scientific">Geomicrobium sediminis</name>
    <dbReference type="NCBI Taxonomy" id="1347788"/>
    <lineage>
        <taxon>Bacteria</taxon>
        <taxon>Bacillati</taxon>
        <taxon>Bacillota</taxon>
        <taxon>Bacilli</taxon>
        <taxon>Bacillales</taxon>
        <taxon>Geomicrobium</taxon>
    </lineage>
</organism>
<evidence type="ECO:0000313" key="3">
    <source>
        <dbReference type="EMBL" id="MBM7632476.1"/>
    </source>
</evidence>
<protein>
    <submittedName>
        <fullName evidence="3">16S rRNA (Guanine(966)-N(2))-methyltransferase RsmD</fullName>
    </submittedName>
</protein>
<dbReference type="NCBIfam" id="TIGR00095">
    <property type="entry name" value="16S rRNA (guanine(966)-N(2))-methyltransferase RsmD"/>
    <property type="match status" value="1"/>
</dbReference>
<dbReference type="PANTHER" id="PTHR43542:SF1">
    <property type="entry name" value="METHYLTRANSFERASE"/>
    <property type="match status" value="1"/>
</dbReference>
<keyword evidence="1" id="KW-0489">Methyltransferase</keyword>
<dbReference type="EMBL" id="JAFBEC010000004">
    <property type="protein sequence ID" value="MBM7632476.1"/>
    <property type="molecule type" value="Genomic_DNA"/>
</dbReference>
<keyword evidence="4" id="KW-1185">Reference proteome</keyword>
<dbReference type="Gene3D" id="3.40.50.150">
    <property type="entry name" value="Vaccinia Virus protein VP39"/>
    <property type="match status" value="1"/>
</dbReference>
<gene>
    <name evidence="3" type="ORF">JOD17_001570</name>
</gene>
<dbReference type="InterPro" id="IPR004398">
    <property type="entry name" value="RNA_MeTrfase_RsmD"/>
</dbReference>
<evidence type="ECO:0000256" key="1">
    <source>
        <dbReference type="ARBA" id="ARBA00022603"/>
    </source>
</evidence>
<sequence length="187" mass="21211">MRVIAGEQRGMRLQAVKGNTTRPTADKVREALFHQLGPYFDGGIGLDLYGGSGAISIEAISRGMERMHIVELSKEAIKTITKNAKHCRVDQHLTIHQGRAQSVLKRLSCERIQFDFIYIDPPYKQQMIEEDIQAIVDGTLLHPDGVIVCEHDSSVTLPKEIESLETVHEKRYRDTTITMYRMSESEE</sequence>
<dbReference type="InterPro" id="IPR029063">
    <property type="entry name" value="SAM-dependent_MTases_sf"/>
</dbReference>
<dbReference type="RefSeq" id="WP_204696770.1">
    <property type="nucleotide sequence ID" value="NZ_JAFBEC010000004.1"/>
</dbReference>
<accession>A0ABS2PBF4</accession>
<dbReference type="PROSITE" id="PS00092">
    <property type="entry name" value="N6_MTASE"/>
    <property type="match status" value="1"/>
</dbReference>
<dbReference type="CDD" id="cd02440">
    <property type="entry name" value="AdoMet_MTases"/>
    <property type="match status" value="1"/>
</dbReference>
<proteinExistence type="predicted"/>
<comment type="caution">
    <text evidence="3">The sequence shown here is derived from an EMBL/GenBank/DDBJ whole genome shotgun (WGS) entry which is preliminary data.</text>
</comment>